<dbReference type="CDD" id="cd06225">
    <property type="entry name" value="HAMP"/>
    <property type="match status" value="1"/>
</dbReference>
<evidence type="ECO:0000256" key="5">
    <source>
        <dbReference type="ARBA" id="ARBA00022679"/>
    </source>
</evidence>
<keyword evidence="5" id="KW-0808">Transferase</keyword>
<dbReference type="EMBL" id="QMFY01000003">
    <property type="protein sequence ID" value="RAW01546.1"/>
    <property type="molecule type" value="Genomic_DNA"/>
</dbReference>
<keyword evidence="4" id="KW-0597">Phosphoprotein</keyword>
<evidence type="ECO:0000256" key="7">
    <source>
        <dbReference type="SAM" id="Phobius"/>
    </source>
</evidence>
<dbReference type="GO" id="GO:0005524">
    <property type="term" value="F:ATP binding"/>
    <property type="evidence" value="ECO:0007669"/>
    <property type="project" value="UniProtKB-KW"/>
</dbReference>
<dbReference type="Pfam" id="PF05227">
    <property type="entry name" value="CHASE3"/>
    <property type="match status" value="1"/>
</dbReference>
<evidence type="ECO:0000256" key="4">
    <source>
        <dbReference type="ARBA" id="ARBA00022553"/>
    </source>
</evidence>
<dbReference type="Gene3D" id="1.10.287.130">
    <property type="match status" value="1"/>
</dbReference>
<dbReference type="InterPro" id="IPR003594">
    <property type="entry name" value="HATPase_dom"/>
</dbReference>
<evidence type="ECO:0000256" key="3">
    <source>
        <dbReference type="ARBA" id="ARBA00012438"/>
    </source>
</evidence>
<dbReference type="PANTHER" id="PTHR42878:SF15">
    <property type="entry name" value="BACTERIOPHYTOCHROME"/>
    <property type="match status" value="1"/>
</dbReference>
<dbReference type="PROSITE" id="PS50109">
    <property type="entry name" value="HIS_KIN"/>
    <property type="match status" value="1"/>
</dbReference>
<dbReference type="Pfam" id="PF00512">
    <property type="entry name" value="HisKA"/>
    <property type="match status" value="1"/>
</dbReference>
<dbReference type="AlphaFoldDB" id="A0A364Y455"/>
<evidence type="ECO:0000259" key="9">
    <source>
        <dbReference type="PROSITE" id="PS50885"/>
    </source>
</evidence>
<dbReference type="GO" id="GO:0016020">
    <property type="term" value="C:membrane"/>
    <property type="evidence" value="ECO:0007669"/>
    <property type="project" value="UniProtKB-SubCell"/>
</dbReference>
<evidence type="ECO:0000259" key="8">
    <source>
        <dbReference type="PROSITE" id="PS50109"/>
    </source>
</evidence>
<accession>A0A364Y455</accession>
<dbReference type="Pfam" id="PF00672">
    <property type="entry name" value="HAMP"/>
    <property type="match status" value="1"/>
</dbReference>
<dbReference type="OrthoDB" id="9124519at2"/>
<dbReference type="GO" id="GO:0007234">
    <property type="term" value="P:osmosensory signaling via phosphorelay pathway"/>
    <property type="evidence" value="ECO:0007669"/>
    <property type="project" value="TreeGrafter"/>
</dbReference>
<dbReference type="SMART" id="SM00387">
    <property type="entry name" value="HATPase_c"/>
    <property type="match status" value="1"/>
</dbReference>
<evidence type="ECO:0000313" key="10">
    <source>
        <dbReference type="EMBL" id="RAW01546.1"/>
    </source>
</evidence>
<proteinExistence type="predicted"/>
<evidence type="ECO:0000256" key="2">
    <source>
        <dbReference type="ARBA" id="ARBA00004370"/>
    </source>
</evidence>
<dbReference type="SUPFAM" id="SSF55874">
    <property type="entry name" value="ATPase domain of HSP90 chaperone/DNA topoisomerase II/histidine kinase"/>
    <property type="match status" value="1"/>
</dbReference>
<protein>
    <recommendedName>
        <fullName evidence="3">histidine kinase</fullName>
        <ecNumber evidence="3">2.7.13.3</ecNumber>
    </recommendedName>
</protein>
<dbReference type="SMART" id="SM00388">
    <property type="entry name" value="HisKA"/>
    <property type="match status" value="1"/>
</dbReference>
<gene>
    <name evidence="10" type="ORF">DQQ10_07755</name>
</gene>
<comment type="catalytic activity">
    <reaction evidence="1">
        <text>ATP + protein L-histidine = ADP + protein N-phospho-L-histidine.</text>
        <dbReference type="EC" id="2.7.13.3"/>
    </reaction>
</comment>
<dbReference type="InterPro" id="IPR050351">
    <property type="entry name" value="BphY/WalK/GraS-like"/>
</dbReference>
<dbReference type="InterPro" id="IPR003660">
    <property type="entry name" value="HAMP_dom"/>
</dbReference>
<dbReference type="GO" id="GO:0000155">
    <property type="term" value="F:phosphorelay sensor kinase activity"/>
    <property type="evidence" value="ECO:0007669"/>
    <property type="project" value="InterPro"/>
</dbReference>
<sequence length="503" mass="58084">MRISHITFLSFSVILLLFLTTTYINYKQSELINTNSEEFARSSTIIRHSNRFQRNFLNMVSGLRGYLLTNEPFFIQTYDSAIIENEDILHDLGELVRPGSDQRILLDEIHGLHKYWVTEFAMPLLEAKRSVGLSDSSKFAFNALYRQKVVDGLEKDIQRSLQQKFSQFSNVEYGFRDSRKVQIEESVRSTSNISFYLTGISIIVGIAIAMFISKYISTRILRMVKMANSIAAGNYEVTTQEGGNNELNQLAHALNEMARILNANISLLRRQRDELDQFAHIASHDIKTPLRGIDNVVTWIEEDHSIDLPDRVKEYLLLIKGRIKRAESLLKGILDYARIGKERPTKELVDTAELLGEIYEYVPKRQGIDLRVQPRMPIILTERVPLLQVFTNLISNAFKHHDKPVGMVKVYCKTYEDHYKFFVEDDGPGIDQNYHEKIFHIFQTLQEKDSFESTGIGLAIIKKILDEREMKIELTSESGNGSIFSFTWPKYELHAKSNQYTFN</sequence>
<evidence type="ECO:0000256" key="6">
    <source>
        <dbReference type="ARBA" id="ARBA00022777"/>
    </source>
</evidence>
<dbReference type="InterPro" id="IPR003661">
    <property type="entry name" value="HisK_dim/P_dom"/>
</dbReference>
<feature type="domain" description="Histidine kinase" evidence="8">
    <location>
        <begin position="281"/>
        <end position="492"/>
    </location>
</feature>
<keyword evidence="11" id="KW-1185">Reference proteome</keyword>
<evidence type="ECO:0000313" key="11">
    <source>
        <dbReference type="Proteomes" id="UP000251889"/>
    </source>
</evidence>
<comment type="caution">
    <text evidence="10">The sequence shown here is derived from an EMBL/GenBank/DDBJ whole genome shotgun (WGS) entry which is preliminary data.</text>
</comment>
<dbReference type="PROSITE" id="PS50885">
    <property type="entry name" value="HAMP"/>
    <property type="match status" value="1"/>
</dbReference>
<keyword evidence="7" id="KW-0472">Membrane</keyword>
<keyword evidence="7" id="KW-0812">Transmembrane</keyword>
<dbReference type="SMART" id="SM00304">
    <property type="entry name" value="HAMP"/>
    <property type="match status" value="1"/>
</dbReference>
<reference evidence="10 11" key="1">
    <citation type="submission" date="2018-06" db="EMBL/GenBank/DDBJ databases">
        <title>Chryseolinea flavus sp. nov., a member of the phylum Bacteroidetes isolated from soil.</title>
        <authorList>
            <person name="Li Y."/>
            <person name="Wang J."/>
        </authorList>
    </citation>
    <scope>NUCLEOTIDE SEQUENCE [LARGE SCALE GENOMIC DNA]</scope>
    <source>
        <strain evidence="10 11">SDU1-6</strain>
    </source>
</reference>
<dbReference type="GO" id="GO:0000156">
    <property type="term" value="F:phosphorelay response regulator activity"/>
    <property type="evidence" value="ECO:0007669"/>
    <property type="project" value="TreeGrafter"/>
</dbReference>
<keyword evidence="7" id="KW-1133">Transmembrane helix</keyword>
<dbReference type="GO" id="GO:0030295">
    <property type="term" value="F:protein kinase activator activity"/>
    <property type="evidence" value="ECO:0007669"/>
    <property type="project" value="TreeGrafter"/>
</dbReference>
<dbReference type="InterPro" id="IPR005467">
    <property type="entry name" value="His_kinase_dom"/>
</dbReference>
<comment type="subcellular location">
    <subcellularLocation>
        <location evidence="2">Membrane</location>
    </subcellularLocation>
</comment>
<dbReference type="SUPFAM" id="SSF158472">
    <property type="entry name" value="HAMP domain-like"/>
    <property type="match status" value="1"/>
</dbReference>
<evidence type="ECO:0000256" key="1">
    <source>
        <dbReference type="ARBA" id="ARBA00000085"/>
    </source>
</evidence>
<dbReference type="EC" id="2.7.13.3" evidence="3"/>
<dbReference type="Pfam" id="PF02518">
    <property type="entry name" value="HATPase_c"/>
    <property type="match status" value="1"/>
</dbReference>
<dbReference type="PRINTS" id="PR00344">
    <property type="entry name" value="BCTRLSENSOR"/>
</dbReference>
<name>A0A364Y455_9BACT</name>
<dbReference type="CDD" id="cd00082">
    <property type="entry name" value="HisKA"/>
    <property type="match status" value="1"/>
</dbReference>
<dbReference type="Proteomes" id="UP000251889">
    <property type="component" value="Unassembled WGS sequence"/>
</dbReference>
<dbReference type="InterPro" id="IPR007891">
    <property type="entry name" value="CHASE3"/>
</dbReference>
<organism evidence="10 11">
    <name type="scientific">Pseudochryseolinea flava</name>
    <dbReference type="NCBI Taxonomy" id="2059302"/>
    <lineage>
        <taxon>Bacteria</taxon>
        <taxon>Pseudomonadati</taxon>
        <taxon>Bacteroidota</taxon>
        <taxon>Cytophagia</taxon>
        <taxon>Cytophagales</taxon>
        <taxon>Fulvivirgaceae</taxon>
        <taxon>Pseudochryseolinea</taxon>
    </lineage>
</organism>
<feature type="domain" description="HAMP" evidence="9">
    <location>
        <begin position="214"/>
        <end position="266"/>
    </location>
</feature>
<keyword evidence="6" id="KW-0418">Kinase</keyword>
<dbReference type="InterPro" id="IPR036890">
    <property type="entry name" value="HATPase_C_sf"/>
</dbReference>
<dbReference type="PANTHER" id="PTHR42878">
    <property type="entry name" value="TWO-COMPONENT HISTIDINE KINASE"/>
    <property type="match status" value="1"/>
</dbReference>
<dbReference type="InterPro" id="IPR004358">
    <property type="entry name" value="Sig_transdc_His_kin-like_C"/>
</dbReference>
<dbReference type="Gene3D" id="6.10.340.10">
    <property type="match status" value="1"/>
</dbReference>
<dbReference type="InterPro" id="IPR036097">
    <property type="entry name" value="HisK_dim/P_sf"/>
</dbReference>
<dbReference type="SUPFAM" id="SSF47384">
    <property type="entry name" value="Homodimeric domain of signal transducing histidine kinase"/>
    <property type="match status" value="1"/>
</dbReference>
<dbReference type="Gene3D" id="3.30.565.10">
    <property type="entry name" value="Histidine kinase-like ATPase, C-terminal domain"/>
    <property type="match status" value="1"/>
</dbReference>
<dbReference type="RefSeq" id="WP_112746285.1">
    <property type="nucleotide sequence ID" value="NZ_QMFY01000003.1"/>
</dbReference>
<feature type="transmembrane region" description="Helical" evidence="7">
    <location>
        <begin position="193"/>
        <end position="216"/>
    </location>
</feature>